<dbReference type="OrthoDB" id="4026067at2759"/>
<organism evidence="2 3">
    <name type="scientific">Candida metapsilosis</name>
    <dbReference type="NCBI Taxonomy" id="273372"/>
    <lineage>
        <taxon>Eukaryota</taxon>
        <taxon>Fungi</taxon>
        <taxon>Dikarya</taxon>
        <taxon>Ascomycota</taxon>
        <taxon>Saccharomycotina</taxon>
        <taxon>Pichiomycetes</taxon>
        <taxon>Debaryomycetaceae</taxon>
        <taxon>Candida/Lodderomyces clade</taxon>
        <taxon>Candida</taxon>
    </lineage>
</organism>
<dbReference type="Proteomes" id="UP000669133">
    <property type="component" value="Unassembled WGS sequence"/>
</dbReference>
<dbReference type="AlphaFoldDB" id="A0A8H8DAD8"/>
<evidence type="ECO:0000313" key="2">
    <source>
        <dbReference type="EMBL" id="KAG5419138.1"/>
    </source>
</evidence>
<feature type="compositionally biased region" description="Polar residues" evidence="1">
    <location>
        <begin position="71"/>
        <end position="81"/>
    </location>
</feature>
<comment type="caution">
    <text evidence="2">The sequence shown here is derived from an EMBL/GenBank/DDBJ whole genome shotgun (WGS) entry which is preliminary data.</text>
</comment>
<reference evidence="2 3" key="1">
    <citation type="submission" date="2020-12" db="EMBL/GenBank/DDBJ databases">
        <title>Effect of drift, selection, and recombination on the evolution of hybrid genomes in Candida yeast pathogens.</title>
        <authorList>
            <person name="Mixao V."/>
            <person name="Ksiezopolska E."/>
            <person name="Saus E."/>
            <person name="Boekhout T."/>
            <person name="Gacser A."/>
            <person name="Gabaldon T."/>
        </authorList>
    </citation>
    <scope>NUCLEOTIDE SEQUENCE [LARGE SCALE GENOMIC DNA]</scope>
    <source>
        <strain evidence="2 3">BP57</strain>
    </source>
</reference>
<accession>A0A8H8DAD8</accession>
<dbReference type="GeneID" id="93651534"/>
<gene>
    <name evidence="2" type="ORF">I9W82_002905</name>
</gene>
<feature type="region of interest" description="Disordered" evidence="1">
    <location>
        <begin position="1"/>
        <end position="114"/>
    </location>
</feature>
<sequence length="366" mass="41670">MIQTKNPVAVPPTDKQNSLEKVAKKPNWSLKKKQTREISIPEPKPFKSQENQGNVEEKPLKRRNWLHKSSGETPSVKSSIGKTPERLVTETKPSAESKSKPSTESKSKRWWGRGLQRDKTIPSNTIVSSESEHHDLLSTESIDILGGNAISVIKCLEEDDSKPIVFGNYSGEPVYKRDVAEPALFNSQLLKFNQFDHFEEATYHSWNVWKVGSEGIKEMDNSIECKMDFVEFFKRVNYQKVYIMRSILVPNYNSFKNGYLVKLKILHGKEPANVDYGLQVFKKCCKNSILNMVPNNAIKINVCGFTYTRKGSLTQITLWIHPIMNMSFDISNQVRLLIKSLNLSTKVSKITLVDVNNGSKTEIVEE</sequence>
<name>A0A8H8DAD8_9ASCO</name>
<evidence type="ECO:0000256" key="1">
    <source>
        <dbReference type="SAM" id="MobiDB-lite"/>
    </source>
</evidence>
<keyword evidence="3" id="KW-1185">Reference proteome</keyword>
<proteinExistence type="predicted"/>
<protein>
    <submittedName>
        <fullName evidence="2">Uncharacterized protein</fullName>
    </submittedName>
</protein>
<dbReference type="EMBL" id="JAEOAQ010000003">
    <property type="protein sequence ID" value="KAG5419138.1"/>
    <property type="molecule type" value="Genomic_DNA"/>
</dbReference>
<feature type="compositionally biased region" description="Basic and acidic residues" evidence="1">
    <location>
        <begin position="83"/>
        <end position="107"/>
    </location>
</feature>
<evidence type="ECO:0000313" key="3">
    <source>
        <dbReference type="Proteomes" id="UP000669133"/>
    </source>
</evidence>
<dbReference type="RefSeq" id="XP_067548254.1">
    <property type="nucleotide sequence ID" value="XM_067691812.1"/>
</dbReference>